<dbReference type="Pfam" id="PF13604">
    <property type="entry name" value="AAA_30"/>
    <property type="match status" value="1"/>
</dbReference>
<accession>T0ZYA4</accession>
<dbReference type="InterPro" id="IPR027417">
    <property type="entry name" value="P-loop_NTPase"/>
</dbReference>
<name>T0ZYA4_9ZZZZ</name>
<organism evidence="1">
    <name type="scientific">mine drainage metagenome</name>
    <dbReference type="NCBI Taxonomy" id="410659"/>
    <lineage>
        <taxon>unclassified sequences</taxon>
        <taxon>metagenomes</taxon>
        <taxon>ecological metagenomes</taxon>
    </lineage>
</organism>
<proteinExistence type="predicted"/>
<evidence type="ECO:0000313" key="1">
    <source>
        <dbReference type="EMBL" id="EQD33674.1"/>
    </source>
</evidence>
<dbReference type="AlphaFoldDB" id="T0ZYA4"/>
<gene>
    <name evidence="1" type="ORF">B2A_13031</name>
</gene>
<dbReference type="EMBL" id="AUZZ01009418">
    <property type="protein sequence ID" value="EQD33674.1"/>
    <property type="molecule type" value="Genomic_DNA"/>
</dbReference>
<dbReference type="SUPFAM" id="SSF52540">
    <property type="entry name" value="P-loop containing nucleoside triphosphate hydrolases"/>
    <property type="match status" value="1"/>
</dbReference>
<reference evidence="1" key="2">
    <citation type="journal article" date="2014" name="ISME J.">
        <title>Microbial stratification in low pH oxic and suboxic macroscopic growths along an acid mine drainage.</title>
        <authorList>
            <person name="Mendez-Garcia C."/>
            <person name="Mesa V."/>
            <person name="Sprenger R.R."/>
            <person name="Richter M."/>
            <person name="Diez M.S."/>
            <person name="Solano J."/>
            <person name="Bargiela R."/>
            <person name="Golyshina O.V."/>
            <person name="Manteca A."/>
            <person name="Ramos J.L."/>
            <person name="Gallego J.R."/>
            <person name="Llorente I."/>
            <person name="Martins Dos Santos V.A."/>
            <person name="Jensen O.N."/>
            <person name="Pelaez A.I."/>
            <person name="Sanchez J."/>
            <person name="Ferrer M."/>
        </authorList>
    </citation>
    <scope>NUCLEOTIDE SEQUENCE</scope>
</reference>
<feature type="non-terminal residue" evidence="1">
    <location>
        <position position="372"/>
    </location>
</feature>
<comment type="caution">
    <text evidence="1">The sequence shown here is derived from an EMBL/GenBank/DDBJ whole genome shotgun (WGS) entry which is preliminary data.</text>
</comment>
<dbReference type="Gene3D" id="3.40.50.300">
    <property type="entry name" value="P-loop containing nucleotide triphosphate hydrolases"/>
    <property type="match status" value="1"/>
</dbReference>
<protein>
    <submittedName>
        <fullName evidence="1">TrwC protein</fullName>
    </submittedName>
</protein>
<reference evidence="1" key="1">
    <citation type="submission" date="2013-08" db="EMBL/GenBank/DDBJ databases">
        <authorList>
            <person name="Mendez C."/>
            <person name="Richter M."/>
            <person name="Ferrer M."/>
            <person name="Sanchez J."/>
        </authorList>
    </citation>
    <scope>NUCLEOTIDE SEQUENCE</scope>
</reference>
<sequence length="372" mass="40025">SATSRETAALATRSAKVLPETREAHLERWTAQAEALGIKPSVRDPAIAREARQAEGWTAAGIAGEAVQKATAHLTATEAVFRERDLHMQAARFSAGRCDWKEIEVALADAEAMGELIREPGPTVAAERLTTRGMVAAERSMADRLERGRGDHQAVMNEREFTRALARFESSRGFKLSDEQRAAACLILAGRDTFQGVQGLAGTGKTTLLAFVREAAEAKGWTVIGHSNGSEQAATMQRESGIATTTTASHLLQEQSAAQERGRASPDDVRELRIMDEASQSGQAQFNAVIESTAHAGARTVFLGDKLQHQSVEAGKAFERAQKHMPVAALGEASIRRQRTAHMKAVVHEVLAGRHSAAVRQVATIEVRAAQA</sequence>
<feature type="non-terminal residue" evidence="1">
    <location>
        <position position="1"/>
    </location>
</feature>